<evidence type="ECO:0000313" key="1">
    <source>
        <dbReference type="EMBL" id="SDF84513.1"/>
    </source>
</evidence>
<accession>A0A8G2BI85</accession>
<organism evidence="1 2">
    <name type="scientific">Thalassobaculum litoreum DSM 18839</name>
    <dbReference type="NCBI Taxonomy" id="1123362"/>
    <lineage>
        <taxon>Bacteria</taxon>
        <taxon>Pseudomonadati</taxon>
        <taxon>Pseudomonadota</taxon>
        <taxon>Alphaproteobacteria</taxon>
        <taxon>Rhodospirillales</taxon>
        <taxon>Thalassobaculaceae</taxon>
        <taxon>Thalassobaculum</taxon>
    </lineage>
</organism>
<dbReference type="AlphaFoldDB" id="A0A8G2BI85"/>
<dbReference type="EMBL" id="FNBW01000007">
    <property type="protein sequence ID" value="SDF84513.1"/>
    <property type="molecule type" value="Genomic_DNA"/>
</dbReference>
<comment type="caution">
    <text evidence="1">The sequence shown here is derived from an EMBL/GenBank/DDBJ whole genome shotgun (WGS) entry which is preliminary data.</text>
</comment>
<evidence type="ECO:0000313" key="2">
    <source>
        <dbReference type="Proteomes" id="UP000198615"/>
    </source>
</evidence>
<proteinExistence type="predicted"/>
<sequence length="145" mass="16116">MTDIARDLRHLDKSLPPPTLRTPEVMERWLDDITERHQAAAEEIDRLRTVAAQQGTHILRLRLALKIAAAFGFQADGFDGRVSIDLRKWWNAGGTTPIPWPDNAFFEAWAKENGLSNVDGDVGYRFTVDLSDADEAPAKGGGNEC</sequence>
<protein>
    <submittedName>
        <fullName evidence="1">Uncharacterized protein</fullName>
    </submittedName>
</protein>
<gene>
    <name evidence="1" type="ORF">SAMN05660686_02514</name>
</gene>
<keyword evidence="2" id="KW-1185">Reference proteome</keyword>
<dbReference type="RefSeq" id="WP_093150762.1">
    <property type="nucleotide sequence ID" value="NZ_FNBW01000007.1"/>
</dbReference>
<name>A0A8G2BI85_9PROT</name>
<reference evidence="1 2" key="1">
    <citation type="submission" date="2016-10" db="EMBL/GenBank/DDBJ databases">
        <authorList>
            <person name="Varghese N."/>
            <person name="Submissions S."/>
        </authorList>
    </citation>
    <scope>NUCLEOTIDE SEQUENCE [LARGE SCALE GENOMIC DNA]</scope>
    <source>
        <strain evidence="1 2">DSM 18839</strain>
    </source>
</reference>
<dbReference type="Proteomes" id="UP000198615">
    <property type="component" value="Unassembled WGS sequence"/>
</dbReference>